<dbReference type="GO" id="GO:0016020">
    <property type="term" value="C:membrane"/>
    <property type="evidence" value="ECO:0007669"/>
    <property type="project" value="UniProtKB-SubCell"/>
</dbReference>
<keyword evidence="4" id="KW-1133">Transmembrane helix</keyword>
<dbReference type="PANTHER" id="PTHR34478">
    <property type="entry name" value="PROTEIN LEMA"/>
    <property type="match status" value="1"/>
</dbReference>
<gene>
    <name evidence="6" type="ORF">DB30_04300</name>
</gene>
<name>A0A0C2D0C4_9BACT</name>
<reference evidence="6 7" key="1">
    <citation type="submission" date="2014-12" db="EMBL/GenBank/DDBJ databases">
        <title>Genome assembly of Enhygromyxa salina DSM 15201.</title>
        <authorList>
            <person name="Sharma G."/>
            <person name="Subramanian S."/>
        </authorList>
    </citation>
    <scope>NUCLEOTIDE SEQUENCE [LARGE SCALE GENOMIC DNA]</scope>
    <source>
        <strain evidence="6 7">DSM 15201</strain>
    </source>
</reference>
<evidence type="ECO:0000313" key="6">
    <source>
        <dbReference type="EMBL" id="KIG16681.1"/>
    </source>
</evidence>
<organism evidence="6 7">
    <name type="scientific">Enhygromyxa salina</name>
    <dbReference type="NCBI Taxonomy" id="215803"/>
    <lineage>
        <taxon>Bacteria</taxon>
        <taxon>Pseudomonadati</taxon>
        <taxon>Myxococcota</taxon>
        <taxon>Polyangia</taxon>
        <taxon>Nannocystales</taxon>
        <taxon>Nannocystaceae</taxon>
        <taxon>Enhygromyxa</taxon>
    </lineage>
</organism>
<keyword evidence="3" id="KW-0812">Transmembrane</keyword>
<comment type="similarity">
    <text evidence="2">Belongs to the LemA family.</text>
</comment>
<dbReference type="Pfam" id="PF04011">
    <property type="entry name" value="LemA"/>
    <property type="match status" value="1"/>
</dbReference>
<evidence type="ECO:0000256" key="2">
    <source>
        <dbReference type="ARBA" id="ARBA00008854"/>
    </source>
</evidence>
<dbReference type="Proteomes" id="UP000031599">
    <property type="component" value="Unassembled WGS sequence"/>
</dbReference>
<dbReference type="SUPFAM" id="SSF140478">
    <property type="entry name" value="LemA-like"/>
    <property type="match status" value="1"/>
</dbReference>
<evidence type="ECO:0000256" key="3">
    <source>
        <dbReference type="ARBA" id="ARBA00022692"/>
    </source>
</evidence>
<dbReference type="InterPro" id="IPR023353">
    <property type="entry name" value="LemA-like_dom_sf"/>
</dbReference>
<dbReference type="PANTHER" id="PTHR34478:SF2">
    <property type="entry name" value="MEMBRANE PROTEIN"/>
    <property type="match status" value="1"/>
</dbReference>
<protein>
    <submittedName>
        <fullName evidence="6">LemA family protein</fullName>
    </submittedName>
</protein>
<evidence type="ECO:0000313" key="7">
    <source>
        <dbReference type="Proteomes" id="UP000031599"/>
    </source>
</evidence>
<evidence type="ECO:0000256" key="1">
    <source>
        <dbReference type="ARBA" id="ARBA00004167"/>
    </source>
</evidence>
<proteinExistence type="inferred from homology"/>
<sequence length="199" mass="21589">MKRPGLVVLAVLALFFVVVGSTLAGTYNSLVRSSEAVAGQWAQVENAYQRRADLVPNLVATVQGAAAHERETLTAVTEARAKVGSLQLGAAYDDPAALERYRAAQDELSSALSRLLVVSEAYPQLRANENFLALQSQLEGTENRIAVERKRFNDAARAFNTKRGTFPTVMFVGMFGDRFDAKAYFEAQPGAASVPTVEF</sequence>
<comment type="subcellular location">
    <subcellularLocation>
        <location evidence="1">Membrane</location>
        <topology evidence="1">Single-pass membrane protein</topology>
    </subcellularLocation>
</comment>
<keyword evidence="5" id="KW-0472">Membrane</keyword>
<comment type="caution">
    <text evidence="6">The sequence shown here is derived from an EMBL/GenBank/DDBJ whole genome shotgun (WGS) entry which is preliminary data.</text>
</comment>
<evidence type="ECO:0000256" key="5">
    <source>
        <dbReference type="ARBA" id="ARBA00023136"/>
    </source>
</evidence>
<dbReference type="RefSeq" id="WP_052549382.1">
    <property type="nucleotide sequence ID" value="NZ_JMCC02000034.1"/>
</dbReference>
<dbReference type="Gene3D" id="1.20.1440.20">
    <property type="entry name" value="LemA-like domain"/>
    <property type="match status" value="1"/>
</dbReference>
<dbReference type="EMBL" id="JMCC02000034">
    <property type="protein sequence ID" value="KIG16681.1"/>
    <property type="molecule type" value="Genomic_DNA"/>
</dbReference>
<dbReference type="AlphaFoldDB" id="A0A0C2D0C4"/>
<accession>A0A0C2D0C4</accession>
<evidence type="ECO:0000256" key="4">
    <source>
        <dbReference type="ARBA" id="ARBA00022989"/>
    </source>
</evidence>
<dbReference type="InterPro" id="IPR007156">
    <property type="entry name" value="MamQ_LemA"/>
</dbReference>